<feature type="compositionally biased region" description="Polar residues" evidence="1">
    <location>
        <begin position="461"/>
        <end position="473"/>
    </location>
</feature>
<evidence type="ECO:0000313" key="3">
    <source>
        <dbReference type="Proteomes" id="UP000295083"/>
    </source>
</evidence>
<gene>
    <name evidence="2" type="ORF">C8035_v003960</name>
</gene>
<feature type="compositionally biased region" description="Basic and acidic residues" evidence="1">
    <location>
        <begin position="590"/>
        <end position="613"/>
    </location>
</feature>
<proteinExistence type="predicted"/>
<feature type="region of interest" description="Disordered" evidence="1">
    <location>
        <begin position="298"/>
        <end position="405"/>
    </location>
</feature>
<dbReference type="EMBL" id="QAPG01000385">
    <property type="protein sequence ID" value="TDZ28895.1"/>
    <property type="molecule type" value="Genomic_DNA"/>
</dbReference>
<feature type="region of interest" description="Disordered" evidence="1">
    <location>
        <begin position="452"/>
        <end position="530"/>
    </location>
</feature>
<feature type="compositionally biased region" description="Basic and acidic residues" evidence="1">
    <location>
        <begin position="557"/>
        <end position="568"/>
    </location>
</feature>
<feature type="region of interest" description="Disordered" evidence="1">
    <location>
        <begin position="545"/>
        <end position="728"/>
    </location>
</feature>
<dbReference type="Proteomes" id="UP000295083">
    <property type="component" value="Unassembled WGS sequence"/>
</dbReference>
<evidence type="ECO:0000256" key="1">
    <source>
        <dbReference type="SAM" id="MobiDB-lite"/>
    </source>
</evidence>
<sequence length="728" mass="77950">MRSPGPELYHVAGKNLRFRKQYVNRQALAECRESLKASYPTDARLTFGFLILSFASREEARHFCSERVTLSGQNGYLEPIDIRGVPIFCICCSRPGHVYSECHFDHPICGRCSKSHYSTDCDLDAEKEKLTCPNCLAYRTRMRRKYPNFHVDLNHEAWTDLCHDPKTVTAKANWKVWRATPVPWSIGIRDGRPDTELASDKASAVKAVADIAKRGRGRPVGSRNKPKMGKGASSAAQAAQSAAAAPNPAAAAFKPAAATKPTVELTHTAAVFGDETPSAEVEDADAAMEYEVIESTAAVSDGQIQREEVQVTSMSTSDGPAESAPGDKTQTGQDGDAEMSPASEALRPGEDIGSRMPGSGGHDAVMPTESEDAKLAPVMDGQSDKVQEPKEDVTPSAAVPSQQRDRIGCAGVQDLGVPTVAASSEAEAADDMRGELSGAAGVTIPIRTAVVEEKPKEALSGQGQDTKSSGTESTRSEPVASEKPHEMPQDSPGVAVSAAGTPKPAPVLAEHASEIGGEGSHDAEVTSAVSFQEPRPLAVVVSTRYEQSNVDAQGVPGEKRPWKDDGKTKHVHSKRQRKGDAPYGTQSGLVDHDKKVACGDEHQPSKHQGKDDAPDGPLPFSFPFSFQPESACGDERPPRKHHGKDDAPDGYPPGPFVMGMKSVCGDEDQPPRRIRNRKLGGNNVKPGGNQKRQQPKPQSNTLHSHFRLSQPPPMPADGELNAEGDKES</sequence>
<reference evidence="2 3" key="1">
    <citation type="submission" date="2018-11" db="EMBL/GenBank/DDBJ databases">
        <title>Genome sequence and assembly of Colletotrichum spinosum.</title>
        <authorList>
            <person name="Gan P."/>
            <person name="Shirasu K."/>
        </authorList>
    </citation>
    <scope>NUCLEOTIDE SEQUENCE [LARGE SCALE GENOMIC DNA]</scope>
    <source>
        <strain evidence="2 3">CBS 515.97</strain>
    </source>
</reference>
<feature type="compositionally biased region" description="Basic and acidic residues" evidence="1">
    <location>
        <begin position="382"/>
        <end position="393"/>
    </location>
</feature>
<organism evidence="2 3">
    <name type="scientific">Colletotrichum spinosum</name>
    <dbReference type="NCBI Taxonomy" id="1347390"/>
    <lineage>
        <taxon>Eukaryota</taxon>
        <taxon>Fungi</taxon>
        <taxon>Dikarya</taxon>
        <taxon>Ascomycota</taxon>
        <taxon>Pezizomycotina</taxon>
        <taxon>Sordariomycetes</taxon>
        <taxon>Hypocreomycetidae</taxon>
        <taxon>Glomerellales</taxon>
        <taxon>Glomerellaceae</taxon>
        <taxon>Colletotrichum</taxon>
        <taxon>Colletotrichum orbiculare species complex</taxon>
    </lineage>
</organism>
<accession>A0A4R8Q1C4</accession>
<evidence type="ECO:0000313" key="2">
    <source>
        <dbReference type="EMBL" id="TDZ28895.1"/>
    </source>
</evidence>
<feature type="compositionally biased region" description="Low complexity" evidence="1">
    <location>
        <begin position="232"/>
        <end position="241"/>
    </location>
</feature>
<dbReference type="AlphaFoldDB" id="A0A4R8Q1C4"/>
<name>A0A4R8Q1C4_9PEZI</name>
<feature type="compositionally biased region" description="Low complexity" evidence="1">
    <location>
        <begin position="618"/>
        <end position="630"/>
    </location>
</feature>
<keyword evidence="3" id="KW-1185">Reference proteome</keyword>
<feature type="compositionally biased region" description="Basic and acidic residues" evidence="1">
    <location>
        <begin position="633"/>
        <end position="647"/>
    </location>
</feature>
<comment type="caution">
    <text evidence="2">The sequence shown here is derived from an EMBL/GenBank/DDBJ whole genome shotgun (WGS) entry which is preliminary data.</text>
</comment>
<feature type="compositionally biased region" description="Polar residues" evidence="1">
    <location>
        <begin position="690"/>
        <end position="703"/>
    </location>
</feature>
<protein>
    <recommendedName>
        <fullName evidence="4">CCHC-type domain-containing protein</fullName>
    </recommendedName>
</protein>
<feature type="region of interest" description="Disordered" evidence="1">
    <location>
        <begin position="211"/>
        <end position="241"/>
    </location>
</feature>
<evidence type="ECO:0008006" key="4">
    <source>
        <dbReference type="Google" id="ProtNLM"/>
    </source>
</evidence>